<dbReference type="PANTHER" id="PTHR19868">
    <property type="entry name" value="RECEPTOR FOR ACTIVATED PROTEIN KINASE C RACK1"/>
    <property type="match status" value="1"/>
</dbReference>
<dbReference type="Gene3D" id="2.130.10.10">
    <property type="entry name" value="YVTN repeat-like/Quinoprotein amine dehydrogenase"/>
    <property type="match status" value="1"/>
</dbReference>
<protein>
    <recommendedName>
        <fullName evidence="2">Small ribosomal subunit protein RACK1</fullName>
    </recommendedName>
</protein>
<reference evidence="4 5" key="1">
    <citation type="submission" date="2019-05" db="EMBL/GenBank/DDBJ databases">
        <title>Another draft genome of Portunus trituberculatus and its Hox gene families provides insights of decapod evolution.</title>
        <authorList>
            <person name="Jeong J.-H."/>
            <person name="Song I."/>
            <person name="Kim S."/>
            <person name="Choi T."/>
            <person name="Kim D."/>
            <person name="Ryu S."/>
            <person name="Kim W."/>
        </authorList>
    </citation>
    <scope>NUCLEOTIDE SEQUENCE [LARGE SCALE GENOMIC DNA]</scope>
    <source>
        <tissue evidence="4">Muscle</tissue>
    </source>
</reference>
<dbReference type="OrthoDB" id="7875889at2759"/>
<dbReference type="PROSITE" id="PS50082">
    <property type="entry name" value="WD_REPEATS_2"/>
    <property type="match status" value="1"/>
</dbReference>
<feature type="repeat" description="WD" evidence="3">
    <location>
        <begin position="14"/>
        <end position="47"/>
    </location>
</feature>
<keyword evidence="5" id="KW-1185">Reference proteome</keyword>
<dbReference type="InterPro" id="IPR001680">
    <property type="entry name" value="WD40_rpt"/>
</dbReference>
<evidence type="ECO:0000313" key="5">
    <source>
        <dbReference type="Proteomes" id="UP000324222"/>
    </source>
</evidence>
<evidence type="ECO:0000256" key="2">
    <source>
        <dbReference type="ARBA" id="ARBA00035297"/>
    </source>
</evidence>
<dbReference type="SUPFAM" id="SSF50978">
    <property type="entry name" value="WD40 repeat-like"/>
    <property type="match status" value="1"/>
</dbReference>
<comment type="similarity">
    <text evidence="1">Belongs to the WD repeat G protein beta family. Ribosomal protein RACK1 subfamily.</text>
</comment>
<accession>A0A5B7I5U3</accession>
<proteinExistence type="inferred from homology"/>
<name>A0A5B7I5U3_PORTR</name>
<dbReference type="AlphaFoldDB" id="A0A5B7I5U3"/>
<gene>
    <name evidence="4" type="primary">gnb2l1</name>
    <name evidence="4" type="ORF">E2C01_070590</name>
</gene>
<comment type="caution">
    <text evidence="4">The sequence shown here is derived from an EMBL/GenBank/DDBJ whole genome shotgun (WGS) entry which is preliminary data.</text>
</comment>
<evidence type="ECO:0000313" key="4">
    <source>
        <dbReference type="EMBL" id="MPC76184.1"/>
    </source>
</evidence>
<organism evidence="4 5">
    <name type="scientific">Portunus trituberculatus</name>
    <name type="common">Swimming crab</name>
    <name type="synonym">Neptunus trituberculatus</name>
    <dbReference type="NCBI Taxonomy" id="210409"/>
    <lineage>
        <taxon>Eukaryota</taxon>
        <taxon>Metazoa</taxon>
        <taxon>Ecdysozoa</taxon>
        <taxon>Arthropoda</taxon>
        <taxon>Crustacea</taxon>
        <taxon>Multicrustacea</taxon>
        <taxon>Malacostraca</taxon>
        <taxon>Eumalacostraca</taxon>
        <taxon>Eucarida</taxon>
        <taxon>Decapoda</taxon>
        <taxon>Pleocyemata</taxon>
        <taxon>Brachyura</taxon>
        <taxon>Eubrachyura</taxon>
        <taxon>Portunoidea</taxon>
        <taxon>Portunidae</taxon>
        <taxon>Portuninae</taxon>
        <taxon>Portunus</taxon>
    </lineage>
</organism>
<sequence>MVDELKPDVIAPNLKTEPPQCLSMAWSADGQTLFAGYSDSRIRVWQLLWDKGVDGRKGDPARYFLEEEENPEKPITLAISGSIPPVMSSSIEESAFLLRSFLFSRRYSFSFSSWWGKEQVKMVTKDREALTLVGKTIQ</sequence>
<evidence type="ECO:0000256" key="1">
    <source>
        <dbReference type="ARBA" id="ARBA00007253"/>
    </source>
</evidence>
<dbReference type="GO" id="GO:0045182">
    <property type="term" value="F:translation regulator activity"/>
    <property type="evidence" value="ECO:0007669"/>
    <property type="project" value="InterPro"/>
</dbReference>
<dbReference type="EMBL" id="VSRR010042809">
    <property type="protein sequence ID" value="MPC76184.1"/>
    <property type="molecule type" value="Genomic_DNA"/>
</dbReference>
<evidence type="ECO:0000256" key="3">
    <source>
        <dbReference type="PROSITE-ProRule" id="PRU00221"/>
    </source>
</evidence>
<keyword evidence="3" id="KW-0853">WD repeat</keyword>
<dbReference type="InterPro" id="IPR015943">
    <property type="entry name" value="WD40/YVTN_repeat-like_dom_sf"/>
</dbReference>
<dbReference type="InterPro" id="IPR045223">
    <property type="entry name" value="RACK1-like"/>
</dbReference>
<dbReference type="GO" id="GO:0043022">
    <property type="term" value="F:ribosome binding"/>
    <property type="evidence" value="ECO:0007669"/>
    <property type="project" value="InterPro"/>
</dbReference>
<dbReference type="InterPro" id="IPR036322">
    <property type="entry name" value="WD40_repeat_dom_sf"/>
</dbReference>
<dbReference type="Proteomes" id="UP000324222">
    <property type="component" value="Unassembled WGS sequence"/>
</dbReference>